<reference evidence="3" key="1">
    <citation type="journal article" date="2019" name="Int. J. Syst. Evol. Microbiol.">
        <title>The Global Catalogue of Microorganisms (GCM) 10K type strain sequencing project: providing services to taxonomists for standard genome sequencing and annotation.</title>
        <authorList>
            <consortium name="The Broad Institute Genomics Platform"/>
            <consortium name="The Broad Institute Genome Sequencing Center for Infectious Disease"/>
            <person name="Wu L."/>
            <person name="Ma J."/>
        </authorList>
    </citation>
    <scope>NUCLEOTIDE SEQUENCE [LARGE SCALE GENOMIC DNA]</scope>
    <source>
        <strain evidence="3">CGMCC 1.10759</strain>
    </source>
</reference>
<feature type="transmembrane region" description="Helical" evidence="1">
    <location>
        <begin position="139"/>
        <end position="160"/>
    </location>
</feature>
<dbReference type="EMBL" id="JBHSDU010000014">
    <property type="protein sequence ID" value="MFC4312275.1"/>
    <property type="molecule type" value="Genomic_DNA"/>
</dbReference>
<dbReference type="Pfam" id="PF03929">
    <property type="entry name" value="PepSY_TM"/>
    <property type="match status" value="1"/>
</dbReference>
<feature type="transmembrane region" description="Helical" evidence="1">
    <location>
        <begin position="12"/>
        <end position="32"/>
    </location>
</feature>
<evidence type="ECO:0000256" key="1">
    <source>
        <dbReference type="SAM" id="Phobius"/>
    </source>
</evidence>
<comment type="caution">
    <text evidence="2">The sequence shown here is derived from an EMBL/GenBank/DDBJ whole genome shotgun (WGS) entry which is preliminary data.</text>
</comment>
<name>A0ABV8SYQ5_9GAMM</name>
<sequence>MKAAFRLCHKYLALCLGALWLLQALTGMLLVFHRELDDKSLGASGQAVNFAVVDRVLGQLAQGEPATKIVEYFVSGGVAGQVDVLIERAGAAREVVRIDGATGIVLRTSAWEEPRSQLGLFRFVLLAHKQLLAGRFGEWLIGISGVFLLINIVLGLKLAWPRAGQWRAALFPRPAKAPAAKRFAWHRAMGLWLAPFASLVALTGSLMTWTQELPAAATAPLAPATSSAVSARDGRMISSAAAVEVARHLYQDATVAIVSMPSEQRPWYSIRLRQPGELRRIYGATQVRVDADTGEPMATFDALRMSMADKIFVALYPIHSGEWGGVATRLLAILVGVWLAGTMAFGLLLWIARRAREGMRSTQRVGVRSV</sequence>
<dbReference type="PANTHER" id="PTHR34219:SF3">
    <property type="entry name" value="BLL7967 PROTEIN"/>
    <property type="match status" value="1"/>
</dbReference>
<organism evidence="2 3">
    <name type="scientific">Steroidobacter flavus</name>
    <dbReference type="NCBI Taxonomy" id="1842136"/>
    <lineage>
        <taxon>Bacteria</taxon>
        <taxon>Pseudomonadati</taxon>
        <taxon>Pseudomonadota</taxon>
        <taxon>Gammaproteobacteria</taxon>
        <taxon>Steroidobacterales</taxon>
        <taxon>Steroidobacteraceae</taxon>
        <taxon>Steroidobacter</taxon>
    </lineage>
</organism>
<dbReference type="RefSeq" id="WP_380601515.1">
    <property type="nucleotide sequence ID" value="NZ_JBHSDU010000014.1"/>
</dbReference>
<keyword evidence="1" id="KW-0812">Transmembrane</keyword>
<dbReference type="InterPro" id="IPR005625">
    <property type="entry name" value="PepSY-ass_TM"/>
</dbReference>
<evidence type="ECO:0000313" key="2">
    <source>
        <dbReference type="EMBL" id="MFC4312275.1"/>
    </source>
</evidence>
<keyword evidence="1" id="KW-0472">Membrane</keyword>
<evidence type="ECO:0000313" key="3">
    <source>
        <dbReference type="Proteomes" id="UP001595904"/>
    </source>
</evidence>
<gene>
    <name evidence="2" type="ORF">ACFPN2_24550</name>
</gene>
<dbReference type="PANTHER" id="PTHR34219">
    <property type="entry name" value="IRON-REGULATED INNER MEMBRANE PROTEIN-RELATED"/>
    <property type="match status" value="1"/>
</dbReference>
<proteinExistence type="predicted"/>
<keyword evidence="3" id="KW-1185">Reference proteome</keyword>
<accession>A0ABV8SYQ5</accession>
<dbReference type="Proteomes" id="UP001595904">
    <property type="component" value="Unassembled WGS sequence"/>
</dbReference>
<feature type="transmembrane region" description="Helical" evidence="1">
    <location>
        <begin position="330"/>
        <end position="352"/>
    </location>
</feature>
<protein>
    <submittedName>
        <fullName evidence="2">PepSY-associated TM helix domain-containing protein</fullName>
    </submittedName>
</protein>
<keyword evidence="1" id="KW-1133">Transmembrane helix</keyword>
<feature type="transmembrane region" description="Helical" evidence="1">
    <location>
        <begin position="191"/>
        <end position="210"/>
    </location>
</feature>